<dbReference type="OrthoDB" id="9796712at2"/>
<dbReference type="Proteomes" id="UP000182200">
    <property type="component" value="Unassembled WGS sequence"/>
</dbReference>
<dbReference type="SUPFAM" id="SSF51230">
    <property type="entry name" value="Single hybrid motif"/>
    <property type="match status" value="1"/>
</dbReference>
<dbReference type="EMBL" id="FAOP01000007">
    <property type="protein sequence ID" value="CUU07654.1"/>
    <property type="molecule type" value="Genomic_DNA"/>
</dbReference>
<gene>
    <name evidence="3" type="ORF">JGI4_01856</name>
    <name evidence="2" type="ORF">JGI8_00621</name>
</gene>
<reference evidence="2 5" key="1">
    <citation type="submission" date="2015-11" db="EMBL/GenBank/DDBJ databases">
        <authorList>
            <person name="Varghese N."/>
        </authorList>
    </citation>
    <scope>NUCLEOTIDE SEQUENCE [LARGE SCALE GENOMIC DNA]</scope>
    <source>
        <strain evidence="2 5">JGI-8</strain>
    </source>
</reference>
<evidence type="ECO:0000313" key="4">
    <source>
        <dbReference type="Proteomes" id="UP000182011"/>
    </source>
</evidence>
<dbReference type="Gene3D" id="2.40.50.100">
    <property type="match status" value="1"/>
</dbReference>
<proteinExistence type="predicted"/>
<accession>A0A0P1M9D5</accession>
<dbReference type="GO" id="GO:0005960">
    <property type="term" value="C:glycine cleavage complex"/>
    <property type="evidence" value="ECO:0007669"/>
    <property type="project" value="InterPro"/>
</dbReference>
<protein>
    <submittedName>
        <fullName evidence="3">Glycine cleavage system H protein</fullName>
    </submittedName>
</protein>
<dbReference type="InterPro" id="IPR002930">
    <property type="entry name" value="GCV_H"/>
</dbReference>
<dbReference type="EMBL" id="CZVI01000006">
    <property type="protein sequence ID" value="CUS82704.1"/>
    <property type="molecule type" value="Genomic_DNA"/>
</dbReference>
<keyword evidence="5" id="KW-1185">Reference proteome</keyword>
<evidence type="ECO:0000313" key="3">
    <source>
        <dbReference type="EMBL" id="CUU07654.1"/>
    </source>
</evidence>
<evidence type="ECO:0000256" key="1">
    <source>
        <dbReference type="ARBA" id="ARBA00022823"/>
    </source>
</evidence>
<dbReference type="STRING" id="1633631.GCA_001442925_01851"/>
<dbReference type="GO" id="GO:0009249">
    <property type="term" value="P:protein lipoylation"/>
    <property type="evidence" value="ECO:0007669"/>
    <property type="project" value="TreeGrafter"/>
</dbReference>
<evidence type="ECO:0000313" key="5">
    <source>
        <dbReference type="Proteomes" id="UP000182200"/>
    </source>
</evidence>
<dbReference type="InterPro" id="IPR011053">
    <property type="entry name" value="Single_hybrid_motif"/>
</dbReference>
<dbReference type="InterPro" id="IPR033753">
    <property type="entry name" value="GCV_H/Fam206"/>
</dbReference>
<accession>A0A0P1LW09</accession>
<keyword evidence="1" id="KW-0450">Lipoyl</keyword>
<sequence>MVALFVLATILICITIDYLVQRAQKKREVYQPQVVLSSESFILPRGYFFSKAHTWLELLFSGKVYVGVDDFISKVLGKVDAIEILPLGEKVKKGEPIFKIKQGARELTFLSPVTGKITAINPNILESPETILKDPYLNGWILMIEPEDVASEVKNLLIGSEASRWLKNEIKRFREFISREAPKFSPTLEPTLADGGLVIKGVLQNVDEKTWEKFEKEFIGQL</sequence>
<accession>A0A0N7MUD7</accession>
<accession>A0A0P1LHD4</accession>
<accession>A0A0P1ME85</accession>
<dbReference type="AlphaFoldDB" id="A0A0P1M285"/>
<reference evidence="3 4" key="2">
    <citation type="submission" date="2015-11" db="EMBL/GenBank/DDBJ databases">
        <authorList>
            <person name="Zhang Y."/>
            <person name="Guo Z."/>
        </authorList>
    </citation>
    <scope>NUCLEOTIDE SEQUENCE [LARGE SCALE GENOMIC DNA]</scope>
    <source>
        <strain evidence="3">JGI-4</strain>
    </source>
</reference>
<accession>A0A0S4NBY5</accession>
<name>A0A0P1M285_9BACT</name>
<accession>A0A0P1M285</accession>
<dbReference type="PANTHER" id="PTHR11715">
    <property type="entry name" value="GLYCINE CLEAVAGE SYSTEM H PROTEIN"/>
    <property type="match status" value="1"/>
</dbReference>
<dbReference type="Pfam" id="PF01597">
    <property type="entry name" value="GCV_H"/>
    <property type="match status" value="1"/>
</dbReference>
<dbReference type="RefSeq" id="WP_075426779.1">
    <property type="nucleotide sequence ID" value="NZ_CZVI01000006.1"/>
</dbReference>
<organism evidence="3 4">
    <name type="scientific">Candidatus Kryptonium thompsonii</name>
    <dbReference type="NCBI Taxonomy" id="1633631"/>
    <lineage>
        <taxon>Bacteria</taxon>
        <taxon>Pseudomonadati</taxon>
        <taxon>Candidatus Kryptoniota</taxon>
        <taxon>Candidatus Kryptonium</taxon>
    </lineage>
</organism>
<dbReference type="GO" id="GO:0019464">
    <property type="term" value="P:glycine decarboxylation via glycine cleavage system"/>
    <property type="evidence" value="ECO:0007669"/>
    <property type="project" value="InterPro"/>
</dbReference>
<evidence type="ECO:0000313" key="2">
    <source>
        <dbReference type="EMBL" id="CUS82704.1"/>
    </source>
</evidence>
<dbReference type="GO" id="GO:0005829">
    <property type="term" value="C:cytosol"/>
    <property type="evidence" value="ECO:0007669"/>
    <property type="project" value="TreeGrafter"/>
</dbReference>
<dbReference type="Proteomes" id="UP000182011">
    <property type="component" value="Unassembled WGS sequence"/>
</dbReference>
<dbReference type="PANTHER" id="PTHR11715:SF3">
    <property type="entry name" value="GLYCINE CLEAVAGE SYSTEM H PROTEIN-RELATED"/>
    <property type="match status" value="1"/>
</dbReference>
<dbReference type="CDD" id="cd06848">
    <property type="entry name" value="GCS_H"/>
    <property type="match status" value="1"/>
</dbReference>
<accession>A0A0P1L6W7</accession>
<accession>A0A0P1LLL2</accession>